<dbReference type="PANTHER" id="PTHR33223:SF8">
    <property type="entry name" value="OS04G0172440 PROTEIN"/>
    <property type="match status" value="1"/>
</dbReference>
<protein>
    <recommendedName>
        <fullName evidence="3">Retrotransposon gag domain-containing protein</fullName>
    </recommendedName>
</protein>
<evidence type="ECO:0008006" key="3">
    <source>
        <dbReference type="Google" id="ProtNLM"/>
    </source>
</evidence>
<evidence type="ECO:0000313" key="2">
    <source>
        <dbReference type="Proteomes" id="UP000288805"/>
    </source>
</evidence>
<evidence type="ECO:0000313" key="1">
    <source>
        <dbReference type="EMBL" id="RVW79236.1"/>
    </source>
</evidence>
<proteinExistence type="predicted"/>
<comment type="caution">
    <text evidence="1">The sequence shown here is derived from an EMBL/GenBank/DDBJ whole genome shotgun (WGS) entry which is preliminary data.</text>
</comment>
<dbReference type="Proteomes" id="UP000288805">
    <property type="component" value="Unassembled WGS sequence"/>
</dbReference>
<reference evidence="1 2" key="1">
    <citation type="journal article" date="2018" name="PLoS Genet.">
        <title>Population sequencing reveals clonal diversity and ancestral inbreeding in the grapevine cultivar Chardonnay.</title>
        <authorList>
            <person name="Roach M.J."/>
            <person name="Johnson D.L."/>
            <person name="Bohlmann J."/>
            <person name="van Vuuren H.J."/>
            <person name="Jones S.J."/>
            <person name="Pretorius I.S."/>
            <person name="Schmidt S.A."/>
            <person name="Borneman A.R."/>
        </authorList>
    </citation>
    <scope>NUCLEOTIDE SEQUENCE [LARGE SCALE GENOMIC DNA]</scope>
    <source>
        <strain evidence="2">cv. Chardonnay</strain>
        <tissue evidence="1">Leaf</tissue>
    </source>
</reference>
<gene>
    <name evidence="1" type="ORF">CK203_045234</name>
</gene>
<dbReference type="AlphaFoldDB" id="A0A438H3S6"/>
<accession>A0A438H3S6</accession>
<dbReference type="PANTHER" id="PTHR33223">
    <property type="entry name" value="CCHC-TYPE DOMAIN-CONTAINING PROTEIN"/>
    <property type="match status" value="1"/>
</dbReference>
<organism evidence="1 2">
    <name type="scientific">Vitis vinifera</name>
    <name type="common">Grape</name>
    <dbReference type="NCBI Taxonomy" id="29760"/>
    <lineage>
        <taxon>Eukaryota</taxon>
        <taxon>Viridiplantae</taxon>
        <taxon>Streptophyta</taxon>
        <taxon>Embryophyta</taxon>
        <taxon>Tracheophyta</taxon>
        <taxon>Spermatophyta</taxon>
        <taxon>Magnoliopsida</taxon>
        <taxon>eudicotyledons</taxon>
        <taxon>Gunneridae</taxon>
        <taxon>Pentapetalae</taxon>
        <taxon>rosids</taxon>
        <taxon>Vitales</taxon>
        <taxon>Vitaceae</taxon>
        <taxon>Viteae</taxon>
        <taxon>Vitis</taxon>
    </lineage>
</organism>
<name>A0A438H3S6_VITVI</name>
<dbReference type="EMBL" id="QGNW01000284">
    <property type="protein sequence ID" value="RVW79236.1"/>
    <property type="molecule type" value="Genomic_DNA"/>
</dbReference>
<sequence length="583" mass="64654">MSSLPAKFRMSNIERYTGVGCPRIHLRLYSTMMRAHGLDESQMITLFPLSLSGAAQHVSRRELEALRQRSDESVSSFISRWRGKIAKTIDRPSERDQIQMVLRSLQPKIARHVVGGLGQPSVTTNPLPTHTTHAVHPTANGIHFIDFVELDDHIHMLSWDEPEPEPIVSDGIYEVGGVTLGPWMPTPFRLVPKALSQIKVETTTTPKRLIHMMTAGRATCIVFFYDDLSPKGSDHTHHLYISIGCSTHRVSSVLLDDGSVVNVCPLAITIALGYAPLNFGPSTQTVRAYDSTKKEVIGTLEIELLKVKFIHDGQVVTLQSIGDMFAFSEPVLQSSHSKDDMFFTGFTFDEVQTLEMEDFYRDFVVMSFDQHGSTVHGPSKFIAIPDHDVPFRLGFIPTKVDYRYMARLRKERAKLQRLVCQLQLSDGAPGTSASALTTSSFPDRMSLMTLYFPDEIDEHGTFAEIGDIVDGAVPYDEYIDEMLAMSMSQIDGIVQPELALPVDLFGVFAVEVAEEIQIAPALEFSNDVMVVDDLFEGPIGPIERASDFVDPTVDPPFCPSSTCPITCSLGTLQQFPGGPLLLM</sequence>